<evidence type="ECO:0000313" key="2">
    <source>
        <dbReference type="Proteomes" id="UP000033607"/>
    </source>
</evidence>
<dbReference type="AlphaFoldDB" id="A0A0J9EXG3"/>
<protein>
    <submittedName>
        <fullName evidence="1">Uncharacterized protein</fullName>
    </submittedName>
</protein>
<proteinExistence type="predicted"/>
<name>A0A0J9EXG3_9CYAN</name>
<evidence type="ECO:0000313" key="1">
    <source>
        <dbReference type="EMBL" id="KMW70826.1"/>
    </source>
</evidence>
<dbReference type="EMBL" id="LATL02000055">
    <property type="protein sequence ID" value="KMW70826.1"/>
    <property type="molecule type" value="Genomic_DNA"/>
</dbReference>
<dbReference type="RefSeq" id="WP_046281637.1">
    <property type="nucleotide sequence ID" value="NZ_LATL02000055.1"/>
</dbReference>
<gene>
    <name evidence="1" type="ORF">WN50_32375</name>
</gene>
<dbReference type="Proteomes" id="UP000033607">
    <property type="component" value="Unassembled WGS sequence"/>
</dbReference>
<organism evidence="1 2">
    <name type="scientific">Limnoraphis robusta CS-951</name>
    <dbReference type="NCBI Taxonomy" id="1637645"/>
    <lineage>
        <taxon>Bacteria</taxon>
        <taxon>Bacillati</taxon>
        <taxon>Cyanobacteriota</taxon>
        <taxon>Cyanophyceae</taxon>
        <taxon>Oscillatoriophycideae</taxon>
        <taxon>Oscillatoriales</taxon>
        <taxon>Sirenicapillariaceae</taxon>
        <taxon>Limnoraphis</taxon>
    </lineage>
</organism>
<reference evidence="1 2" key="1">
    <citation type="submission" date="2015-06" db="EMBL/GenBank/DDBJ databases">
        <title>Draft genome assembly of filamentous brackish cyanobacterium Limnoraphis robusta strain CS-951.</title>
        <authorList>
            <person name="Willis A."/>
            <person name="Parks M."/>
            <person name="Burford M.A."/>
        </authorList>
    </citation>
    <scope>NUCLEOTIDE SEQUENCE [LARGE SCALE GENOMIC DNA]</scope>
    <source>
        <strain evidence="1 2">CS-951</strain>
    </source>
</reference>
<sequence>MRDINQISDDTDWPYHIVGQCVLLISELNGKLSKVLISEEACLKNQETNQQILDLVAYIINNCVIIKKELIVKPEPSCFDDFFDYDEDYYLNQTFGETKKEIKELFKQLPSDLRDDILRELQSV</sequence>
<comment type="caution">
    <text evidence="1">The sequence shown here is derived from an EMBL/GenBank/DDBJ whole genome shotgun (WGS) entry which is preliminary data.</text>
</comment>
<accession>A0A0J9EXG3</accession>